<dbReference type="Pfam" id="PF00743">
    <property type="entry name" value="FMO-like"/>
    <property type="match status" value="1"/>
</dbReference>
<keyword evidence="2" id="KW-0274">FAD</keyword>
<dbReference type="InterPro" id="IPR020946">
    <property type="entry name" value="Flavin_mOase-like"/>
</dbReference>
<evidence type="ECO:0000256" key="1">
    <source>
        <dbReference type="ARBA" id="ARBA00022630"/>
    </source>
</evidence>
<dbReference type="Gene3D" id="3.50.50.60">
    <property type="entry name" value="FAD/NAD(P)-binding domain"/>
    <property type="match status" value="2"/>
</dbReference>
<dbReference type="RefSeq" id="WP_132831201.1">
    <property type="nucleotide sequence ID" value="NZ_SMFP01000018.1"/>
</dbReference>
<dbReference type="EMBL" id="SMFP01000018">
    <property type="protein sequence ID" value="TDE34659.1"/>
    <property type="molecule type" value="Genomic_DNA"/>
</dbReference>
<keyword evidence="3" id="KW-0560">Oxidoreductase</keyword>
<accession>A0A4R5EJE5</accession>
<evidence type="ECO:0000313" key="5">
    <source>
        <dbReference type="Proteomes" id="UP000294662"/>
    </source>
</evidence>
<organism evidence="4 5">
    <name type="scientific">Antarcticimicrobium sediminis</name>
    <dbReference type="NCBI Taxonomy" id="2546227"/>
    <lineage>
        <taxon>Bacteria</taxon>
        <taxon>Pseudomonadati</taxon>
        <taxon>Pseudomonadota</taxon>
        <taxon>Alphaproteobacteria</taxon>
        <taxon>Rhodobacterales</taxon>
        <taxon>Paracoccaceae</taxon>
        <taxon>Antarcticimicrobium</taxon>
    </lineage>
</organism>
<proteinExistence type="predicted"/>
<comment type="caution">
    <text evidence="4">The sequence shown here is derived from an EMBL/GenBank/DDBJ whole genome shotgun (WGS) entry which is preliminary data.</text>
</comment>
<dbReference type="PANTHER" id="PTHR42877">
    <property type="entry name" value="L-ORNITHINE N(5)-MONOOXYGENASE-RELATED"/>
    <property type="match status" value="1"/>
</dbReference>
<dbReference type="Proteomes" id="UP000294662">
    <property type="component" value="Unassembled WGS sequence"/>
</dbReference>
<sequence>MYNGTIDHSQLAPDLLSGFDAIAPLDADDATLAAAVEEAELPALLATLSVLTGKPELLSEDLTPPTPPMLMRIAPQGGMSEATQAKARKLALSTLIEARDTGWPQIRPTVQALQDAISFLTRGAGGAGEDYLGLLMHEIGLPEDTGKPDWTAETLAPGRDLRVAVIGGGLAGIAAAYRLSQAGLDFTVYEKNPEIGGVWWNNTYPGCRLDTPNFAYSFSFAQKPDWPQQFSERSEVFGYAKRVAEDAGLRSNFTFSTEVESMRWDEAKGGWWLHTRGPEGEKIEFAHVVIPAVGHLNRPNIPEIPGQNEFRGRAVHSAEWPSDLDLTGKRVAVIGTGASGFQIVPAIADQVSALTVFQRNPAWMLSTPNYQDDIKPGMHWLLTHVPYYGRWFRFWQFWIAAEGRFPAITVDPEWKHPISVSELNEKLRLGCIENLTAQVGDRKDLLEKLTPAYPPGAKRMVRDNGAYVNTLKKPHVSLVSEKIVRLTPQGIVTADGAHHDVDVIVYATGFLAADYLDPIRIEGRGERVLHDFWSGDCRAYLGIAVPSFPNLFIIGGPNSGLVVNGSAIFTSECALEYVLRSIEYMLENDVKSAEVRQESYDAFNEDVDHHNQLRAWGTTKVNTWYQGRSGRPTVTWPHPILEYYKRTSVFDDADYTLSSRG</sequence>
<keyword evidence="1" id="KW-0285">Flavoprotein</keyword>
<dbReference type="SUPFAM" id="SSF51905">
    <property type="entry name" value="FAD/NAD(P)-binding domain"/>
    <property type="match status" value="2"/>
</dbReference>
<protein>
    <submittedName>
        <fullName evidence="4">NAD(P)/FAD-dependent oxidoreductase</fullName>
    </submittedName>
</protein>
<dbReference type="GO" id="GO:0050660">
    <property type="term" value="F:flavin adenine dinucleotide binding"/>
    <property type="evidence" value="ECO:0007669"/>
    <property type="project" value="InterPro"/>
</dbReference>
<dbReference type="OrthoDB" id="312624at2"/>
<name>A0A4R5EJE5_9RHOB</name>
<dbReference type="AlphaFoldDB" id="A0A4R5EJE5"/>
<dbReference type="InterPro" id="IPR036188">
    <property type="entry name" value="FAD/NAD-bd_sf"/>
</dbReference>
<reference evidence="4 5" key="1">
    <citation type="submission" date="2019-03" db="EMBL/GenBank/DDBJ databases">
        <authorList>
            <person name="Zhang S."/>
        </authorList>
    </citation>
    <scope>NUCLEOTIDE SEQUENCE [LARGE SCALE GENOMIC DNA]</scope>
    <source>
        <strain evidence="4 5">S4J41</strain>
    </source>
</reference>
<evidence type="ECO:0000256" key="2">
    <source>
        <dbReference type="ARBA" id="ARBA00022827"/>
    </source>
</evidence>
<keyword evidence="5" id="KW-1185">Reference proteome</keyword>
<gene>
    <name evidence="4" type="ORF">E1B25_19185</name>
</gene>
<evidence type="ECO:0000256" key="3">
    <source>
        <dbReference type="ARBA" id="ARBA00023002"/>
    </source>
</evidence>
<dbReference type="GO" id="GO:0050661">
    <property type="term" value="F:NADP binding"/>
    <property type="evidence" value="ECO:0007669"/>
    <property type="project" value="InterPro"/>
</dbReference>
<dbReference type="PANTHER" id="PTHR42877:SF4">
    <property type="entry name" value="FAD_NAD(P)-BINDING DOMAIN-CONTAINING PROTEIN-RELATED"/>
    <property type="match status" value="1"/>
</dbReference>
<dbReference type="InterPro" id="IPR051209">
    <property type="entry name" value="FAD-bind_Monooxygenase_sf"/>
</dbReference>
<dbReference type="PRINTS" id="PR00419">
    <property type="entry name" value="ADXRDTASE"/>
</dbReference>
<dbReference type="GO" id="GO:0004499">
    <property type="term" value="F:N,N-dimethylaniline monooxygenase activity"/>
    <property type="evidence" value="ECO:0007669"/>
    <property type="project" value="InterPro"/>
</dbReference>
<evidence type="ECO:0000313" key="4">
    <source>
        <dbReference type="EMBL" id="TDE34659.1"/>
    </source>
</evidence>